<dbReference type="Proteomes" id="UP001152523">
    <property type="component" value="Unassembled WGS sequence"/>
</dbReference>
<reference evidence="1" key="1">
    <citation type="submission" date="2022-07" db="EMBL/GenBank/DDBJ databases">
        <authorList>
            <person name="Macas J."/>
            <person name="Novak P."/>
            <person name="Neumann P."/>
        </authorList>
    </citation>
    <scope>NUCLEOTIDE SEQUENCE</scope>
</reference>
<keyword evidence="2" id="KW-1185">Reference proteome</keyword>
<protein>
    <submittedName>
        <fullName evidence="1">Uncharacterized protein</fullName>
    </submittedName>
</protein>
<comment type="caution">
    <text evidence="1">The sequence shown here is derived from an EMBL/GenBank/DDBJ whole genome shotgun (WGS) entry which is preliminary data.</text>
</comment>
<organism evidence="1 2">
    <name type="scientific">Cuscuta epithymum</name>
    <dbReference type="NCBI Taxonomy" id="186058"/>
    <lineage>
        <taxon>Eukaryota</taxon>
        <taxon>Viridiplantae</taxon>
        <taxon>Streptophyta</taxon>
        <taxon>Embryophyta</taxon>
        <taxon>Tracheophyta</taxon>
        <taxon>Spermatophyta</taxon>
        <taxon>Magnoliopsida</taxon>
        <taxon>eudicotyledons</taxon>
        <taxon>Gunneridae</taxon>
        <taxon>Pentapetalae</taxon>
        <taxon>asterids</taxon>
        <taxon>lamiids</taxon>
        <taxon>Solanales</taxon>
        <taxon>Convolvulaceae</taxon>
        <taxon>Cuscuteae</taxon>
        <taxon>Cuscuta</taxon>
        <taxon>Cuscuta subgen. Cuscuta</taxon>
    </lineage>
</organism>
<name>A0AAV0E053_9ASTE</name>
<dbReference type="EMBL" id="CAMAPF010000208">
    <property type="protein sequence ID" value="CAH9113456.1"/>
    <property type="molecule type" value="Genomic_DNA"/>
</dbReference>
<dbReference type="AlphaFoldDB" id="A0AAV0E053"/>
<proteinExistence type="predicted"/>
<gene>
    <name evidence="1" type="ORF">CEPIT_LOCUS20321</name>
</gene>
<sequence>MRGIVANPDFNLIDDFFVVESNFSDAIFRFGCRLNDLTRVVSSLHLALSFAFIARPTSKPPFLNYPAAFNVFMEP</sequence>
<evidence type="ECO:0000313" key="2">
    <source>
        <dbReference type="Proteomes" id="UP001152523"/>
    </source>
</evidence>
<accession>A0AAV0E053</accession>
<evidence type="ECO:0000313" key="1">
    <source>
        <dbReference type="EMBL" id="CAH9113456.1"/>
    </source>
</evidence>